<evidence type="ECO:0000256" key="9">
    <source>
        <dbReference type="ARBA" id="ARBA00023186"/>
    </source>
</evidence>
<evidence type="ECO:0000256" key="4">
    <source>
        <dbReference type="ARBA" id="ARBA00010983"/>
    </source>
</evidence>
<comment type="subcellular location">
    <subcellularLocation>
        <location evidence="3">Cytoplasm</location>
        <location evidence="3">Perinuclear region</location>
    </subcellularLocation>
    <subcellularLocation>
        <location evidence="2">Cytoplasmic vesicle</location>
    </subcellularLocation>
    <subcellularLocation>
        <location evidence="1">Endoplasmic reticulum membrane</location>
        <topology evidence="1">Single-pass type I membrane protein</topology>
    </subcellularLocation>
</comment>
<keyword evidence="7 13" id="KW-1133">Transmembrane helix</keyword>
<dbReference type="GO" id="GO:0005789">
    <property type="term" value="C:endoplasmic reticulum membrane"/>
    <property type="evidence" value="ECO:0007669"/>
    <property type="project" value="UniProtKB-SubCell"/>
</dbReference>
<feature type="transmembrane region" description="Helical" evidence="13">
    <location>
        <begin position="465"/>
        <end position="486"/>
    </location>
</feature>
<evidence type="ECO:0000256" key="3">
    <source>
        <dbReference type="ARBA" id="ARBA00004556"/>
    </source>
</evidence>
<comment type="function">
    <text evidence="11">Calcium-binding protein that interacts with newly synthesized monoglucosylated glycoproteins in the endoplasmic reticulum. It may act in assisting protein assembly and/or in the retention within the ER of unassembled protein subunits. It seems to play a major role in the quality control apparatus of the ER by the retention of incorrectly folded proteins. Required for embryogenesis and larval development under heat and ER stress conditions. May be important for germ cell development. Involved in neuronal necrotic cell death.</text>
</comment>
<comment type="similarity">
    <text evidence="4 13">Belongs to the calreticulin family.</text>
</comment>
<sequence length="582" mass="65344">MNLRQPLWLLALVAVSLVVGNDEDEKEFVPLKFSSPKVSSGGVYLSEDFSDKSVLGQKWLKSTAKKDGVEEAISKYDGEWTVGAPEKIVIEGDYGLIVKSKAKHHAVAAKFTKPFYFTDNKPLVVQYEVKYQEGQECGGGYLKLLSVGAEKTIGNFNDKTPYTIMFGPDKCGTSAKVHLIVRFTNPINKTTYEHHAAQPSGGVGKYFDDHAAHLYTLVIRPDETFSVSVDSYVIMSGSLLSNVEPSITPPKQIADPTDSKPTDWDDREMIVDEEDKKPDDWDENQPKEIVDETATKPDDWLEDESEMVPDPEAKKPEDWDNDMDGEWEAAVIANPVCEGRSGCGPWKKPVIANPLYKGKWKPRKINNPNYKGKWEPRIIDNPHYFEPQPFSQLEPISAIGIELWTMSNRIIFDNVLVTDDEATASEYARQTFDVKVAQEKAYESFSNPSKGVFSSLVDATEERPWLWAVYVLCVLIPVIGISIFCFGRKSTPVAADYKKTDEPQEDDNEIPRLVGDDDEEQRVNEDAAEDTGSSRNSQEEFEHVSKAASESADENEGSESDKSNRSEKKSPSQRRVRQRRAD</sequence>
<dbReference type="FunFam" id="2.60.120.200:FF:000011">
    <property type="entry name" value="Probable calnexin"/>
    <property type="match status" value="1"/>
</dbReference>
<dbReference type="PROSITE" id="PS00804">
    <property type="entry name" value="CALRETICULIN_2"/>
    <property type="match status" value="1"/>
</dbReference>
<dbReference type="SUPFAM" id="SSF49899">
    <property type="entry name" value="Concanavalin A-like lectins/glucanases"/>
    <property type="match status" value="1"/>
</dbReference>
<feature type="signal peptide" evidence="13">
    <location>
        <begin position="1"/>
        <end position="20"/>
    </location>
</feature>
<feature type="chain" id="PRO_5041480430" description="Calnexin" evidence="13">
    <location>
        <begin position="21"/>
        <end position="582"/>
    </location>
</feature>
<dbReference type="GO" id="GO:0051082">
    <property type="term" value="F:unfolded protein binding"/>
    <property type="evidence" value="ECO:0007669"/>
    <property type="project" value="InterPro"/>
</dbReference>
<keyword evidence="9 13" id="KW-0143">Chaperone</keyword>
<organism evidence="15 16">
    <name type="scientific">Steinernema hermaphroditum</name>
    <dbReference type="NCBI Taxonomy" id="289476"/>
    <lineage>
        <taxon>Eukaryota</taxon>
        <taxon>Metazoa</taxon>
        <taxon>Ecdysozoa</taxon>
        <taxon>Nematoda</taxon>
        <taxon>Chromadorea</taxon>
        <taxon>Rhabditida</taxon>
        <taxon>Tylenchina</taxon>
        <taxon>Panagrolaimomorpha</taxon>
        <taxon>Strongyloidoidea</taxon>
        <taxon>Steinernematidae</taxon>
        <taxon>Steinernema</taxon>
    </lineage>
</organism>
<evidence type="ECO:0000256" key="14">
    <source>
        <dbReference type="SAM" id="MobiDB-lite"/>
    </source>
</evidence>
<dbReference type="EMBL" id="JAUCMV010000002">
    <property type="protein sequence ID" value="KAK0417491.1"/>
    <property type="molecule type" value="Genomic_DNA"/>
</dbReference>
<dbReference type="InterPro" id="IPR009033">
    <property type="entry name" value="Calreticulin/calnexin_P_dom_sf"/>
</dbReference>
<dbReference type="InterPro" id="IPR018124">
    <property type="entry name" value="Calret/calnex_CS"/>
</dbReference>
<evidence type="ECO:0000313" key="15">
    <source>
        <dbReference type="EMBL" id="KAK0417491.1"/>
    </source>
</evidence>
<name>A0AA39I5T1_9BILA</name>
<proteinExistence type="inferred from homology"/>
<keyword evidence="16" id="KW-1185">Reference proteome</keyword>
<dbReference type="PANTHER" id="PTHR11073:SF1">
    <property type="entry name" value="CALNEXIN 14D-RELATED"/>
    <property type="match status" value="1"/>
</dbReference>
<evidence type="ECO:0000256" key="5">
    <source>
        <dbReference type="ARBA" id="ARBA00022692"/>
    </source>
</evidence>
<dbReference type="SUPFAM" id="SSF63887">
    <property type="entry name" value="P-domain of calnexin/calreticulin"/>
    <property type="match status" value="1"/>
</dbReference>
<feature type="disulfide bond" evidence="12">
    <location>
        <begin position="137"/>
        <end position="171"/>
    </location>
</feature>
<dbReference type="PANTHER" id="PTHR11073">
    <property type="entry name" value="CALRETICULIN AND CALNEXIN"/>
    <property type="match status" value="1"/>
</dbReference>
<evidence type="ECO:0000313" key="16">
    <source>
        <dbReference type="Proteomes" id="UP001175271"/>
    </source>
</evidence>
<evidence type="ECO:0000256" key="2">
    <source>
        <dbReference type="ARBA" id="ARBA00004541"/>
    </source>
</evidence>
<dbReference type="Pfam" id="PF00262">
    <property type="entry name" value="Calreticulin"/>
    <property type="match status" value="1"/>
</dbReference>
<feature type="compositionally biased region" description="Acidic residues" evidence="14">
    <location>
        <begin position="300"/>
        <end position="309"/>
    </location>
</feature>
<comment type="caution">
    <text evidence="15">The sequence shown here is derived from an EMBL/GenBank/DDBJ whole genome shotgun (WGS) entry which is preliminary data.</text>
</comment>
<evidence type="ECO:0000256" key="6">
    <source>
        <dbReference type="ARBA" id="ARBA00022824"/>
    </source>
</evidence>
<dbReference type="GO" id="GO:0048471">
    <property type="term" value="C:perinuclear region of cytoplasm"/>
    <property type="evidence" value="ECO:0007669"/>
    <property type="project" value="UniProtKB-SubCell"/>
</dbReference>
<dbReference type="AlphaFoldDB" id="A0AA39I5T1"/>
<evidence type="ECO:0000256" key="12">
    <source>
        <dbReference type="PIRSR" id="PIRSR601580-3"/>
    </source>
</evidence>
<dbReference type="PROSITE" id="PS00803">
    <property type="entry name" value="CALRETICULIN_1"/>
    <property type="match status" value="1"/>
</dbReference>
<dbReference type="Proteomes" id="UP001175271">
    <property type="component" value="Unassembled WGS sequence"/>
</dbReference>
<evidence type="ECO:0000256" key="1">
    <source>
        <dbReference type="ARBA" id="ARBA00004115"/>
    </source>
</evidence>
<dbReference type="InterPro" id="IPR013320">
    <property type="entry name" value="ConA-like_dom_sf"/>
</dbReference>
<keyword evidence="6 13" id="KW-0256">Endoplasmic reticulum</keyword>
<dbReference type="PROSITE" id="PS00805">
    <property type="entry name" value="CALRETICULIN_REPEAT"/>
    <property type="match status" value="1"/>
</dbReference>
<feature type="region of interest" description="Disordered" evidence="14">
    <location>
        <begin position="244"/>
        <end position="319"/>
    </location>
</feature>
<dbReference type="GO" id="GO:0036503">
    <property type="term" value="P:ERAD pathway"/>
    <property type="evidence" value="ECO:0007669"/>
    <property type="project" value="TreeGrafter"/>
</dbReference>
<keyword evidence="13" id="KW-0732">Signal</keyword>
<dbReference type="PRINTS" id="PR00626">
    <property type="entry name" value="CALRETICULIN"/>
</dbReference>
<dbReference type="FunFam" id="2.10.250.10:FF:000001">
    <property type="entry name" value="Calnexin homolog"/>
    <property type="match status" value="1"/>
</dbReference>
<reference evidence="15" key="1">
    <citation type="submission" date="2023-06" db="EMBL/GenBank/DDBJ databases">
        <title>Genomic analysis of the entomopathogenic nematode Steinernema hermaphroditum.</title>
        <authorList>
            <person name="Schwarz E.M."/>
            <person name="Heppert J.K."/>
            <person name="Baniya A."/>
            <person name="Schwartz H.T."/>
            <person name="Tan C.-H."/>
            <person name="Antoshechkin I."/>
            <person name="Sternberg P.W."/>
            <person name="Goodrich-Blair H."/>
            <person name="Dillman A.R."/>
        </authorList>
    </citation>
    <scope>NUCLEOTIDE SEQUENCE</scope>
    <source>
        <strain evidence="15">PS9179</strain>
        <tissue evidence="15">Whole animal</tissue>
    </source>
</reference>
<keyword evidence="5 13" id="KW-0812">Transmembrane</keyword>
<dbReference type="GO" id="GO:0031410">
    <property type="term" value="C:cytoplasmic vesicle"/>
    <property type="evidence" value="ECO:0007669"/>
    <property type="project" value="UniProtKB-SubCell"/>
</dbReference>
<keyword evidence="12" id="KW-1015">Disulfide bond</keyword>
<dbReference type="Gene3D" id="2.60.120.200">
    <property type="match status" value="1"/>
</dbReference>
<dbReference type="GO" id="GO:0006457">
    <property type="term" value="P:protein folding"/>
    <property type="evidence" value="ECO:0007669"/>
    <property type="project" value="InterPro"/>
</dbReference>
<evidence type="ECO:0000256" key="7">
    <source>
        <dbReference type="ARBA" id="ARBA00022989"/>
    </source>
</evidence>
<evidence type="ECO:0008006" key="17">
    <source>
        <dbReference type="Google" id="ProtNLM"/>
    </source>
</evidence>
<feature type="compositionally biased region" description="Basic residues" evidence="14">
    <location>
        <begin position="571"/>
        <end position="582"/>
    </location>
</feature>
<gene>
    <name evidence="15" type="ORF">QR680_013042</name>
</gene>
<evidence type="ECO:0000256" key="13">
    <source>
        <dbReference type="RuleBase" id="RU362126"/>
    </source>
</evidence>
<dbReference type="GO" id="GO:0005509">
    <property type="term" value="F:calcium ion binding"/>
    <property type="evidence" value="ECO:0007669"/>
    <property type="project" value="InterPro"/>
</dbReference>
<evidence type="ECO:0000256" key="8">
    <source>
        <dbReference type="ARBA" id="ARBA00023136"/>
    </source>
</evidence>
<evidence type="ECO:0000256" key="10">
    <source>
        <dbReference type="ARBA" id="ARBA00023329"/>
    </source>
</evidence>
<keyword evidence="8 13" id="KW-0472">Membrane</keyword>
<dbReference type="Gene3D" id="2.10.250.10">
    <property type="entry name" value="Calreticulin/calnexin, P domain"/>
    <property type="match status" value="1"/>
</dbReference>
<feature type="compositionally biased region" description="Basic and acidic residues" evidence="14">
    <location>
        <begin position="559"/>
        <end position="570"/>
    </location>
</feature>
<feature type="compositionally biased region" description="Basic and acidic residues" evidence="14">
    <location>
        <begin position="257"/>
        <end position="299"/>
    </location>
</feature>
<protein>
    <recommendedName>
        <fullName evidence="17">Calnexin</fullName>
    </recommendedName>
</protein>
<dbReference type="InterPro" id="IPR001580">
    <property type="entry name" value="Calret/calnex"/>
</dbReference>
<feature type="region of interest" description="Disordered" evidence="14">
    <location>
        <begin position="497"/>
        <end position="582"/>
    </location>
</feature>
<keyword evidence="10" id="KW-0968">Cytoplasmic vesicle</keyword>
<accession>A0AA39I5T1</accession>
<evidence type="ECO:0000256" key="11">
    <source>
        <dbReference type="ARBA" id="ARBA00053392"/>
    </source>
</evidence>